<feature type="domain" description="IPT/TIG" evidence="3">
    <location>
        <begin position="459"/>
        <end position="540"/>
    </location>
</feature>
<organism evidence="4 5">
    <name type="scientific">Kineosporia corallincola</name>
    <dbReference type="NCBI Taxonomy" id="2835133"/>
    <lineage>
        <taxon>Bacteria</taxon>
        <taxon>Bacillati</taxon>
        <taxon>Actinomycetota</taxon>
        <taxon>Actinomycetes</taxon>
        <taxon>Kineosporiales</taxon>
        <taxon>Kineosporiaceae</taxon>
        <taxon>Kineosporia</taxon>
    </lineage>
</organism>
<dbReference type="PANTHER" id="PTHR22625:SF70">
    <property type="entry name" value="PLEXIN A, ISOFORM A"/>
    <property type="match status" value="1"/>
</dbReference>
<dbReference type="SUPFAM" id="SSF81296">
    <property type="entry name" value="E set domains"/>
    <property type="match status" value="12"/>
</dbReference>
<keyword evidence="5" id="KW-1185">Reference proteome</keyword>
<name>A0ABS5TJZ7_9ACTN</name>
<protein>
    <submittedName>
        <fullName evidence="4">IPT/TIG domain-containing protein</fullName>
    </submittedName>
</protein>
<dbReference type="CDD" id="cd00603">
    <property type="entry name" value="IPT_PCSR"/>
    <property type="match status" value="2"/>
</dbReference>
<dbReference type="Pfam" id="PF01833">
    <property type="entry name" value="TIG"/>
    <property type="match status" value="12"/>
</dbReference>
<feature type="compositionally biased region" description="Gly residues" evidence="1">
    <location>
        <begin position="1453"/>
        <end position="1466"/>
    </location>
</feature>
<evidence type="ECO:0000259" key="3">
    <source>
        <dbReference type="SMART" id="SM00429"/>
    </source>
</evidence>
<evidence type="ECO:0000256" key="1">
    <source>
        <dbReference type="SAM" id="MobiDB-lite"/>
    </source>
</evidence>
<sequence>MTRTSTNPGGGPLFSGRTRFRHRRGVAQVVAGLLVAGGGLPLAAATATASAAPQANPAHPARTSTAHSAVGKPSSTPGKAQKDKKLGKSDFRAAADGSTAAYAYGVSANVSLLGASAIGTDDTPKSDWPAGPAQATTANVGVTGLLATGTATTTANGDDLKDTATASAAVNGLGTGTGLQGLQAVTADLVQSQCTGTGAGITATSTVTGLKLNGVLNTTVPSNPAPNTVINILGLGTLTLNEQTQSTPATGKTKLATNALHLRLLGGALSAVGQGDVIAGHTECTTTNAVTPTVTSFTPATGPATGGTAVTITGTGFRGASDVKFGANSTQYTIDSPTQITANAPAGSGAVTVSVATSAGTGTSSGNFTYVGAPTVTGLTPSTGPPAGGTTVTIAGTNFVAGSTVRFGSASATNVTVNSPTSITADAPAGTGSQFVTVTNSGGTSAQVQGAVYTYSTPAPTVSSIAPTHGPLAGGTSVTVTGTGFTSQSVVKVDGTARPTTYVSPTEVDFVTPAHAGGNATITVDNGSTSGTGSATFTYGDPNATSMTPTSGPITGGTSVTVSGTDLDQVTSVDVGGTAGTITAQPASGTSLTFTTPANLSVGPATVTLSGPGSSTTSPGAFSYNLIGGVAPLALVMNPTTGPIAGGTQVTIGGLFVGTPTGVEFGGVPGTGFSYTAGTITVNTPPGTAPGDVGVTVLYSGGVTSSVLTSTFTYTAGAPTIGSLNPTGGPLTGGTTVTVTGTNFTAGSIVAVNSIPVPTTYVDGTTLEFTTPPGTRGNAPVTVQTGLLGTPSSPVNFAYVSVPLNAVALPLTGPSAGGTSVTITGLGLDDVTSVDVGGTSVPSSAFTANTATTLTFPTPAHTSGLVTLSLNGPFGTSVLPSLFIYTASAPTVSAISPTNGGLSGGYTVTLTGTGFDSSTAISVGGVAATQVTPNLAGTSVTFRMPAGLVPGAATVTVTTDGGSASTTFTYNTPPTITSLSPITGTAAGGTEVTLTGTGFAGATGVTIGGNSVTGAGFTLVDPTTIRFTTPAHATGPVSVVVTGPNGNSTGTTLFVYTPIPVAPTIGTLTPAVGPVAGGTQVTITGTGFLLTSGVTFGGSAGTGVTVINDNTLVVTTPAHAAGAVNVVVTNPVGGSGTTGSAAFTYVAPNTAPVVDTITPASGPISGGTSLVIKGINLNGVSSVTFGGTAGSNLTLVDNSTVTVTSPAHAAGAVPVVLTNANGSSSAYVFTYVPLTQLPTVSGLTPEVGPVAGGTRVTIGGTGFDANTTVTFDGVAGTDLVLGPDVAGASSSTRSKIGTTSRDDGVKARAYHPVPVSKALKKWKAAASNTLQVTTPPHAGGPTTVVITNSAGSISFVESFTFIPVLAATTTIETDVTISATKAIAPAGPNYSGLRVTACAAPEGLGSTTVSDDGDTCEYSAPDRLGTDSFVMSVIDDLGQTAEQTVNVTIVAEDGGGSTGGGGGNDSGDGDNGDDDGGSGTNGGGGNDSGDGDNGNDGGGGSTTDGGGGNDSGGGLAFTGTPLLLIPGLALGLVLMLIGAGLLGAERFRIRRGGSYGQPVTDEHGRQLMPAGLFGSGPGRRHEAYDHDPAPQHPDDAA</sequence>
<feature type="domain" description="IPT/TIG" evidence="3">
    <location>
        <begin position="291"/>
        <end position="371"/>
    </location>
</feature>
<dbReference type="InterPro" id="IPR014756">
    <property type="entry name" value="Ig_E-set"/>
</dbReference>
<feature type="compositionally biased region" description="Polar residues" evidence="1">
    <location>
        <begin position="62"/>
        <end position="78"/>
    </location>
</feature>
<evidence type="ECO:0000313" key="5">
    <source>
        <dbReference type="Proteomes" id="UP001197247"/>
    </source>
</evidence>
<proteinExistence type="predicted"/>
<gene>
    <name evidence="4" type="ORF">KIH74_20835</name>
</gene>
<dbReference type="RefSeq" id="WP_214157683.1">
    <property type="nucleotide sequence ID" value="NZ_JAHBAY010000008.1"/>
</dbReference>
<feature type="compositionally biased region" description="Basic and acidic residues" evidence="1">
    <location>
        <begin position="1579"/>
        <end position="1597"/>
    </location>
</feature>
<feature type="compositionally biased region" description="Acidic residues" evidence="1">
    <location>
        <begin position="1467"/>
        <end position="1476"/>
    </location>
</feature>
<feature type="region of interest" description="Disordered" evidence="1">
    <location>
        <begin position="1556"/>
        <end position="1597"/>
    </location>
</feature>
<dbReference type="EMBL" id="JAHBAY010000008">
    <property type="protein sequence ID" value="MBT0771396.1"/>
    <property type="molecule type" value="Genomic_DNA"/>
</dbReference>
<feature type="domain" description="IPT/TIG" evidence="3">
    <location>
        <begin position="631"/>
        <end position="715"/>
    </location>
</feature>
<feature type="domain" description="IPT/TIG" evidence="3">
    <location>
        <begin position="973"/>
        <end position="1057"/>
    </location>
</feature>
<feature type="domain" description="IPT/TIG" evidence="3">
    <location>
        <begin position="373"/>
        <end position="456"/>
    </location>
</feature>
<feature type="transmembrane region" description="Helical" evidence="2">
    <location>
        <begin position="1523"/>
        <end position="1544"/>
    </location>
</feature>
<feature type="domain" description="IPT/TIG" evidence="3">
    <location>
        <begin position="1237"/>
        <end position="1362"/>
    </location>
</feature>
<keyword evidence="2" id="KW-1133">Transmembrane helix</keyword>
<dbReference type="SMART" id="SM00429">
    <property type="entry name" value="IPT"/>
    <property type="match status" value="12"/>
</dbReference>
<dbReference type="InterPro" id="IPR002909">
    <property type="entry name" value="IPT_dom"/>
</dbReference>
<feature type="domain" description="IPT/TIG" evidence="3">
    <location>
        <begin position="718"/>
        <end position="800"/>
    </location>
</feature>
<dbReference type="InterPro" id="IPR031148">
    <property type="entry name" value="Plexin"/>
</dbReference>
<feature type="domain" description="IPT/TIG" evidence="3">
    <location>
        <begin position="1062"/>
        <end position="1146"/>
    </location>
</feature>
<feature type="region of interest" description="Disordered" evidence="1">
    <location>
        <begin position="1451"/>
        <end position="1507"/>
    </location>
</feature>
<feature type="region of interest" description="Disordered" evidence="1">
    <location>
        <begin position="51"/>
        <end position="88"/>
    </location>
</feature>
<feature type="domain" description="IPT/TIG" evidence="3">
    <location>
        <begin position="889"/>
        <end position="971"/>
    </location>
</feature>
<feature type="compositionally biased region" description="Low complexity" evidence="1">
    <location>
        <begin position="51"/>
        <end position="61"/>
    </location>
</feature>
<evidence type="ECO:0000313" key="4">
    <source>
        <dbReference type="EMBL" id="MBT0771396.1"/>
    </source>
</evidence>
<feature type="compositionally biased region" description="Gly residues" evidence="1">
    <location>
        <begin position="1477"/>
        <end position="1507"/>
    </location>
</feature>
<feature type="domain" description="IPT/TIG" evidence="3">
    <location>
        <begin position="802"/>
        <end position="886"/>
    </location>
</feature>
<feature type="domain" description="IPT/TIG" evidence="3">
    <location>
        <begin position="1151"/>
        <end position="1232"/>
    </location>
</feature>
<keyword evidence="2" id="KW-0472">Membrane</keyword>
<dbReference type="Gene3D" id="2.60.40.10">
    <property type="entry name" value="Immunoglobulins"/>
    <property type="match status" value="12"/>
</dbReference>
<comment type="caution">
    <text evidence="4">The sequence shown here is derived from an EMBL/GenBank/DDBJ whole genome shotgun (WGS) entry which is preliminary data.</text>
</comment>
<accession>A0ABS5TJZ7</accession>
<dbReference type="Proteomes" id="UP001197247">
    <property type="component" value="Unassembled WGS sequence"/>
</dbReference>
<feature type="domain" description="IPT/TIG" evidence="3">
    <location>
        <begin position="541"/>
        <end position="625"/>
    </location>
</feature>
<keyword evidence="2" id="KW-0812">Transmembrane</keyword>
<dbReference type="CDD" id="cd00102">
    <property type="entry name" value="IPT"/>
    <property type="match status" value="7"/>
</dbReference>
<reference evidence="4 5" key="1">
    <citation type="submission" date="2021-05" db="EMBL/GenBank/DDBJ databases">
        <title>Kineosporia and Streptomyces sp. nov. two new marine actinobacteria isolated from Coral.</title>
        <authorList>
            <person name="Buangrab K."/>
            <person name="Sutthacheep M."/>
            <person name="Yeemin T."/>
            <person name="Harunari E."/>
            <person name="Igarashi Y."/>
            <person name="Kanchanasin P."/>
            <person name="Tanasupawat S."/>
            <person name="Phongsopitanun W."/>
        </authorList>
    </citation>
    <scope>NUCLEOTIDE SEQUENCE [LARGE SCALE GENOMIC DNA]</scope>
    <source>
        <strain evidence="4 5">J2-2</strain>
    </source>
</reference>
<dbReference type="PANTHER" id="PTHR22625">
    <property type="entry name" value="PLEXIN"/>
    <property type="match status" value="1"/>
</dbReference>
<evidence type="ECO:0000256" key="2">
    <source>
        <dbReference type="SAM" id="Phobius"/>
    </source>
</evidence>
<dbReference type="InterPro" id="IPR013783">
    <property type="entry name" value="Ig-like_fold"/>
</dbReference>